<organism evidence="3">
    <name type="scientific">Caenorhabditis brenneri</name>
    <name type="common">Nematode worm</name>
    <dbReference type="NCBI Taxonomy" id="135651"/>
    <lineage>
        <taxon>Eukaryota</taxon>
        <taxon>Metazoa</taxon>
        <taxon>Ecdysozoa</taxon>
        <taxon>Nematoda</taxon>
        <taxon>Chromadorea</taxon>
        <taxon>Rhabditida</taxon>
        <taxon>Rhabditina</taxon>
        <taxon>Rhabditomorpha</taxon>
        <taxon>Rhabditoidea</taxon>
        <taxon>Rhabditidae</taxon>
        <taxon>Peloderinae</taxon>
        <taxon>Caenorhabditis</taxon>
    </lineage>
</organism>
<proteinExistence type="predicted"/>
<dbReference type="Gene3D" id="1.20.1070.10">
    <property type="entry name" value="Rhodopsin 7-helix transmembrane proteins"/>
    <property type="match status" value="1"/>
</dbReference>
<dbReference type="STRING" id="135651.G0NL41"/>
<dbReference type="AlphaFoldDB" id="G0NL41"/>
<dbReference type="eggNOG" id="ENOG502TJG0">
    <property type="taxonomic scope" value="Eukaryota"/>
</dbReference>
<evidence type="ECO:0000256" key="1">
    <source>
        <dbReference type="SAM" id="Phobius"/>
    </source>
</evidence>
<evidence type="ECO:0000313" key="3">
    <source>
        <dbReference type="Proteomes" id="UP000008068"/>
    </source>
</evidence>
<feature type="transmembrane region" description="Helical" evidence="1">
    <location>
        <begin position="108"/>
        <end position="130"/>
    </location>
</feature>
<gene>
    <name evidence="2" type="ORF">CAEBREN_24173</name>
</gene>
<dbReference type="Pfam" id="PF10327">
    <property type="entry name" value="7TM_GPCR_Sri"/>
    <property type="match status" value="1"/>
</dbReference>
<keyword evidence="1" id="KW-1133">Transmembrane helix</keyword>
<dbReference type="OMA" id="VIMSEFR"/>
<dbReference type="Proteomes" id="UP000008068">
    <property type="component" value="Unassembled WGS sequence"/>
</dbReference>
<evidence type="ECO:0000313" key="2">
    <source>
        <dbReference type="EMBL" id="EGT33286.1"/>
    </source>
</evidence>
<keyword evidence="3" id="KW-1185">Reference proteome</keyword>
<feature type="transmembrane region" description="Helical" evidence="1">
    <location>
        <begin position="49"/>
        <end position="77"/>
    </location>
</feature>
<protein>
    <recommendedName>
        <fullName evidence="4">G protein-coupled receptor</fullName>
    </recommendedName>
</protein>
<dbReference type="PANTHER" id="PTHR45830">
    <property type="entry name" value="SERPENTINE RECEPTOR, CLASS I"/>
    <property type="match status" value="1"/>
</dbReference>
<keyword evidence="1" id="KW-0812">Transmembrane</keyword>
<keyword evidence="1" id="KW-0472">Membrane</keyword>
<feature type="transmembrane region" description="Helical" evidence="1">
    <location>
        <begin position="142"/>
        <end position="165"/>
    </location>
</feature>
<dbReference type="OrthoDB" id="5861142at2759"/>
<evidence type="ECO:0008006" key="4">
    <source>
        <dbReference type="Google" id="ProtNLM"/>
    </source>
</evidence>
<dbReference type="InterPro" id="IPR019429">
    <property type="entry name" value="7TM_GPCR_serpentine_rcpt_Sri"/>
</dbReference>
<dbReference type="HOGENOM" id="CLU_067919_2_0_1"/>
<name>G0NL41_CAEBE</name>
<dbReference type="SUPFAM" id="SSF81321">
    <property type="entry name" value="Family A G protein-coupled receptor-like"/>
    <property type="match status" value="1"/>
</dbReference>
<sequence length="190" mass="21314">MGEVGMPVLPVLVFLAFCKAGMEKSEQLGYVRENYSRYLSDFSSLPNFAIYTLNFWFVLMAVVAILGGIFCGCVFVLSTIDMFKMLRGVQRKISTVNYKRHQAAVKSLLAQFAVTSLCLCPPFLFVLVIMSEFRYAQVTVQFLLVVFACHSSVNAIVLVATTPPYRNYVMRKPIRSQFVIKVSVGANSVF</sequence>
<dbReference type="EMBL" id="GL379904">
    <property type="protein sequence ID" value="EGT33286.1"/>
    <property type="molecule type" value="Genomic_DNA"/>
</dbReference>
<dbReference type="InParanoid" id="G0NL41"/>
<reference evidence="3" key="1">
    <citation type="submission" date="2011-07" db="EMBL/GenBank/DDBJ databases">
        <authorList>
            <consortium name="Caenorhabditis brenneri Sequencing and Analysis Consortium"/>
            <person name="Wilson R.K."/>
        </authorList>
    </citation>
    <scope>NUCLEOTIDE SEQUENCE [LARGE SCALE GENOMIC DNA]</scope>
    <source>
        <strain evidence="3">PB2801</strain>
    </source>
</reference>
<dbReference type="PANTHER" id="PTHR45830:SF20">
    <property type="entry name" value="SERPENTINE RECEPTOR, CLASS I"/>
    <property type="match status" value="1"/>
</dbReference>
<accession>G0NL41</accession>